<keyword evidence="3" id="KW-0067">ATP-binding</keyword>
<feature type="domain" description="M23ase beta-sheet core" evidence="4">
    <location>
        <begin position="497"/>
        <end position="592"/>
    </location>
</feature>
<keyword evidence="8" id="KW-1185">Reference proteome</keyword>
<dbReference type="InterPro" id="IPR016047">
    <property type="entry name" value="M23ase_b-sheet_dom"/>
</dbReference>
<dbReference type="Pfam" id="PF08245">
    <property type="entry name" value="Mur_ligase_M"/>
    <property type="match status" value="1"/>
</dbReference>
<dbReference type="GO" id="GO:0005524">
    <property type="term" value="F:ATP binding"/>
    <property type="evidence" value="ECO:0007669"/>
    <property type="project" value="UniProtKB-KW"/>
</dbReference>
<dbReference type="InterPro" id="IPR013221">
    <property type="entry name" value="Mur_ligase_cen"/>
</dbReference>
<feature type="domain" description="Mur ligase central" evidence="6">
    <location>
        <begin position="111"/>
        <end position="285"/>
    </location>
</feature>
<feature type="domain" description="Mur ligase C-terminal" evidence="5">
    <location>
        <begin position="324"/>
        <end position="449"/>
    </location>
</feature>
<dbReference type="Gene3D" id="3.40.1190.10">
    <property type="entry name" value="Mur-like, catalytic domain"/>
    <property type="match status" value="1"/>
</dbReference>
<dbReference type="OrthoDB" id="9801978at2"/>
<keyword evidence="1" id="KW-0436">Ligase</keyword>
<dbReference type="PANTHER" id="PTHR43024">
    <property type="entry name" value="UDP-N-ACETYLMURAMOYL-TRIPEPTIDE--D-ALANYL-D-ALANINE LIGASE"/>
    <property type="match status" value="1"/>
</dbReference>
<evidence type="ECO:0000313" key="7">
    <source>
        <dbReference type="EMBL" id="MZP30451.1"/>
    </source>
</evidence>
<evidence type="ECO:0000256" key="1">
    <source>
        <dbReference type="ARBA" id="ARBA00022598"/>
    </source>
</evidence>
<dbReference type="Pfam" id="PF01551">
    <property type="entry name" value="Peptidase_M23"/>
    <property type="match status" value="1"/>
</dbReference>
<accession>A0A845LC05</accession>
<organism evidence="7 8">
    <name type="scientific">Heliomicrobium undosum</name>
    <dbReference type="NCBI Taxonomy" id="121734"/>
    <lineage>
        <taxon>Bacteria</taxon>
        <taxon>Bacillati</taxon>
        <taxon>Bacillota</taxon>
        <taxon>Clostridia</taxon>
        <taxon>Eubacteriales</taxon>
        <taxon>Heliobacteriaceae</taxon>
        <taxon>Heliomicrobium</taxon>
    </lineage>
</organism>
<dbReference type="InterPro" id="IPR051046">
    <property type="entry name" value="MurCDEF_CellWall_CoF430Synth"/>
</dbReference>
<dbReference type="SUPFAM" id="SSF53623">
    <property type="entry name" value="MurD-like peptide ligases, catalytic domain"/>
    <property type="match status" value="1"/>
</dbReference>
<sequence length="598" mass="64574">MNEWNVGAIAAITGGQLLSGRPEDPVRYVCERLADCGKGDVLIPLVKIADPAGYAARAARQGVGALVLPARVAAAAANAAVPVISANSVRDAYFKLVKAYRRRCKARIIAVTGSAGKTTTKEMIAAVLAEGGEVQKNWRNYNGPYGIGYTLFRLRPRHDFGVLEVGAYIPDSIDFGARLAAPEIGVITCIGLGHAEDLGGREGVLREKQKLLRHLPEKGLLVLNGDDPGCRSLDLSRCKAPVRWVGLEREREDLFLWAEGIQVHRNGTRFQLCGLEREVEVELPGFYGRPAVIDALLTAVVADHVGLSPESIAIGLTKVQQTPGRFSPIRLPGRRLLIDATYNANPHSMSASLESASKLAEEGKRLAVLGTMSNLGEEAPEQHRAVGRLAAELGIALIALGQYAENMAAGAQEAGGTVIYASKQWRKDHIVDLALNLLPEEGVLLVKASNSVELEIVAEAIEKEAARRSGLIPPLAKIVPTRYYGFQRHPVTREWAPHEGIDLSARRGTPIVAVADGTVSKVQMDHPTYGNHLEIDHGDGIVTGYAHAHKIYVNVGERVAQGQSIAEVGNTGRTTGPHLHFEVRFHGKAVDPYYYVIR</sequence>
<proteinExistence type="predicted"/>
<name>A0A845LC05_9FIRM</name>
<dbReference type="CDD" id="cd12797">
    <property type="entry name" value="M23_peptidase"/>
    <property type="match status" value="1"/>
</dbReference>
<evidence type="ECO:0000256" key="3">
    <source>
        <dbReference type="ARBA" id="ARBA00022840"/>
    </source>
</evidence>
<evidence type="ECO:0000256" key="2">
    <source>
        <dbReference type="ARBA" id="ARBA00022741"/>
    </source>
</evidence>
<dbReference type="Gene3D" id="3.90.190.20">
    <property type="entry name" value="Mur ligase, C-terminal domain"/>
    <property type="match status" value="1"/>
</dbReference>
<dbReference type="PANTHER" id="PTHR43024:SF1">
    <property type="entry name" value="UDP-N-ACETYLMURAMOYL-TRIPEPTIDE--D-ALANYL-D-ALANINE LIGASE"/>
    <property type="match status" value="1"/>
</dbReference>
<evidence type="ECO:0000259" key="6">
    <source>
        <dbReference type="Pfam" id="PF08245"/>
    </source>
</evidence>
<evidence type="ECO:0000259" key="4">
    <source>
        <dbReference type="Pfam" id="PF01551"/>
    </source>
</evidence>
<dbReference type="AlphaFoldDB" id="A0A845LC05"/>
<dbReference type="InterPro" id="IPR036565">
    <property type="entry name" value="Mur-like_cat_sf"/>
</dbReference>
<evidence type="ECO:0000259" key="5">
    <source>
        <dbReference type="Pfam" id="PF02875"/>
    </source>
</evidence>
<dbReference type="SUPFAM" id="SSF51261">
    <property type="entry name" value="Duplicated hybrid motif"/>
    <property type="match status" value="1"/>
</dbReference>
<dbReference type="RefSeq" id="WP_161258970.1">
    <property type="nucleotide sequence ID" value="NZ_WXEY01000013.1"/>
</dbReference>
<evidence type="ECO:0000313" key="8">
    <source>
        <dbReference type="Proteomes" id="UP000463470"/>
    </source>
</evidence>
<protein>
    <submittedName>
        <fullName evidence="7">Peptidoglycan DD-metalloendopeptidase family protein</fullName>
    </submittedName>
</protein>
<comment type="caution">
    <text evidence="7">The sequence shown here is derived from an EMBL/GenBank/DDBJ whole genome shotgun (WGS) entry which is preliminary data.</text>
</comment>
<dbReference type="GO" id="GO:0016881">
    <property type="term" value="F:acid-amino acid ligase activity"/>
    <property type="evidence" value="ECO:0007669"/>
    <property type="project" value="InterPro"/>
</dbReference>
<keyword evidence="2" id="KW-0547">Nucleotide-binding</keyword>
<gene>
    <name evidence="7" type="ORF">GTO91_12080</name>
</gene>
<dbReference type="SUPFAM" id="SSF53244">
    <property type="entry name" value="MurD-like peptide ligases, peptide-binding domain"/>
    <property type="match status" value="1"/>
</dbReference>
<dbReference type="Proteomes" id="UP000463470">
    <property type="component" value="Unassembled WGS sequence"/>
</dbReference>
<dbReference type="InterPro" id="IPR036615">
    <property type="entry name" value="Mur_ligase_C_dom_sf"/>
</dbReference>
<dbReference type="EMBL" id="WXEY01000013">
    <property type="protein sequence ID" value="MZP30451.1"/>
    <property type="molecule type" value="Genomic_DNA"/>
</dbReference>
<dbReference type="InterPro" id="IPR004101">
    <property type="entry name" value="Mur_ligase_C"/>
</dbReference>
<reference evidence="7 8" key="1">
    <citation type="submission" date="2020-01" db="EMBL/GenBank/DDBJ databases">
        <title>Whole-genome sequence of Heliobacterium undosum DSM 13378.</title>
        <authorList>
            <person name="Kyndt J.A."/>
            <person name="Meyer T.E."/>
        </authorList>
    </citation>
    <scope>NUCLEOTIDE SEQUENCE [LARGE SCALE GENOMIC DNA]</scope>
    <source>
        <strain evidence="7 8">DSM 13378</strain>
    </source>
</reference>
<dbReference type="Gene3D" id="2.70.70.10">
    <property type="entry name" value="Glucose Permease (Domain IIA)"/>
    <property type="match status" value="1"/>
</dbReference>
<dbReference type="InterPro" id="IPR011055">
    <property type="entry name" value="Dup_hybrid_motif"/>
</dbReference>
<dbReference type="Pfam" id="PF02875">
    <property type="entry name" value="Mur_ligase_C"/>
    <property type="match status" value="1"/>
</dbReference>